<dbReference type="RefSeq" id="WP_344590362.1">
    <property type="nucleotide sequence ID" value="NZ_BAAARW010000012.1"/>
</dbReference>
<accession>A0ABN3J7T8</accession>
<evidence type="ECO:0000256" key="2">
    <source>
        <dbReference type="ARBA" id="ARBA00010566"/>
    </source>
</evidence>
<dbReference type="GO" id="GO:0016829">
    <property type="term" value="F:lyase activity"/>
    <property type="evidence" value="ECO:0007669"/>
    <property type="project" value="UniProtKB-KW"/>
</dbReference>
<dbReference type="PANTHER" id="PTHR11739:SF4">
    <property type="entry name" value="CITRATE SYNTHASE, PEROXISOMAL"/>
    <property type="match status" value="1"/>
</dbReference>
<dbReference type="Pfam" id="PF00285">
    <property type="entry name" value="Citrate_synt"/>
    <property type="match status" value="1"/>
</dbReference>
<comment type="similarity">
    <text evidence="2">Belongs to the citrate synthase family.</text>
</comment>
<evidence type="ECO:0000313" key="6">
    <source>
        <dbReference type="Proteomes" id="UP001501231"/>
    </source>
</evidence>
<organism evidence="5 6">
    <name type="scientific">Actinomadura vinacea</name>
    <dbReference type="NCBI Taxonomy" id="115336"/>
    <lineage>
        <taxon>Bacteria</taxon>
        <taxon>Bacillati</taxon>
        <taxon>Actinomycetota</taxon>
        <taxon>Actinomycetes</taxon>
        <taxon>Streptosporangiales</taxon>
        <taxon>Thermomonosporaceae</taxon>
        <taxon>Actinomadura</taxon>
    </lineage>
</organism>
<keyword evidence="6" id="KW-1185">Reference proteome</keyword>
<dbReference type="Proteomes" id="UP001501231">
    <property type="component" value="Unassembled WGS sequence"/>
</dbReference>
<evidence type="ECO:0000256" key="1">
    <source>
        <dbReference type="ARBA" id="ARBA00005163"/>
    </source>
</evidence>
<dbReference type="Gene3D" id="1.10.580.10">
    <property type="entry name" value="Citrate Synthase, domain 1"/>
    <property type="match status" value="1"/>
</dbReference>
<comment type="caution">
    <text evidence="5">The sequence shown here is derived from an EMBL/GenBank/DDBJ whole genome shotgun (WGS) entry which is preliminary data.</text>
</comment>
<dbReference type="EC" id="2.3.3.16" evidence="3"/>
<proteinExistence type="inferred from homology"/>
<dbReference type="EMBL" id="BAAARW010000012">
    <property type="protein sequence ID" value="GAA2422960.1"/>
    <property type="molecule type" value="Genomic_DNA"/>
</dbReference>
<evidence type="ECO:0000256" key="4">
    <source>
        <dbReference type="ARBA" id="ARBA00022679"/>
    </source>
</evidence>
<comment type="pathway">
    <text evidence="1">Carbohydrate metabolism; tricarboxylic acid cycle.</text>
</comment>
<dbReference type="InterPro" id="IPR002020">
    <property type="entry name" value="Citrate_synthase"/>
</dbReference>
<gene>
    <name evidence="5" type="ORF">GCM10010191_38550</name>
</gene>
<sequence>MTHTEDPVQSDIAWATPEQVVVHGIDLVTDVLGHVGLGDFAFLELFGRLPGTDESVVFNALVVALVEHGLTPSALVTRLTHLGAPESLQGAVAAGLLGLGDTFVGTMEGAARYCAEAANDPVWQSDDEALAAVADRIVTSFLDQRRAVPGIGHPVHKPVDPRAERLFVVAREHGVDPANERLVRAVSAAASTRTGKELPVNVTGAIGAIATAMGVPSHVVRGLGVMARAIGLVGHLVEEGERPIAGHIWREAEQRATRPSTPGAQALGP</sequence>
<protein>
    <recommendedName>
        <fullName evidence="3">citrate synthase (unknown stereospecificity)</fullName>
        <ecNumber evidence="3">2.3.3.16</ecNumber>
    </recommendedName>
</protein>
<dbReference type="CDD" id="cd06100">
    <property type="entry name" value="CCL_ACL-C"/>
    <property type="match status" value="1"/>
</dbReference>
<reference evidence="5 6" key="1">
    <citation type="journal article" date="2019" name="Int. J. Syst. Evol. Microbiol.">
        <title>The Global Catalogue of Microorganisms (GCM) 10K type strain sequencing project: providing services to taxonomists for standard genome sequencing and annotation.</title>
        <authorList>
            <consortium name="The Broad Institute Genomics Platform"/>
            <consortium name="The Broad Institute Genome Sequencing Center for Infectious Disease"/>
            <person name="Wu L."/>
            <person name="Ma J."/>
        </authorList>
    </citation>
    <scope>NUCLEOTIDE SEQUENCE [LARGE SCALE GENOMIC DNA]</scope>
    <source>
        <strain evidence="5 6">JCM 3325</strain>
    </source>
</reference>
<evidence type="ECO:0000313" key="5">
    <source>
        <dbReference type="EMBL" id="GAA2422960.1"/>
    </source>
</evidence>
<dbReference type="PANTHER" id="PTHR11739">
    <property type="entry name" value="CITRATE SYNTHASE"/>
    <property type="match status" value="1"/>
</dbReference>
<dbReference type="InterPro" id="IPR016142">
    <property type="entry name" value="Citrate_synth-like_lrg_a-sub"/>
</dbReference>
<name>A0ABN3J7T8_9ACTN</name>
<keyword evidence="4" id="KW-0808">Transferase</keyword>
<dbReference type="Gene3D" id="1.10.230.10">
    <property type="entry name" value="Cytochrome P450-Terp, domain 2"/>
    <property type="match status" value="1"/>
</dbReference>
<dbReference type="InterPro" id="IPR036969">
    <property type="entry name" value="Citrate_synthase_sf"/>
</dbReference>
<dbReference type="SUPFAM" id="SSF48256">
    <property type="entry name" value="Citrate synthase"/>
    <property type="match status" value="1"/>
</dbReference>
<evidence type="ECO:0000256" key="3">
    <source>
        <dbReference type="ARBA" id="ARBA00012972"/>
    </source>
</evidence>
<dbReference type="NCBIfam" id="NF004868">
    <property type="entry name" value="PRK06224.1-5"/>
    <property type="match status" value="1"/>
</dbReference>
<dbReference type="InterPro" id="IPR016143">
    <property type="entry name" value="Citrate_synth-like_sm_a-sub"/>
</dbReference>
<keyword evidence="5" id="KW-0456">Lyase</keyword>